<dbReference type="Pfam" id="PF24980">
    <property type="entry name" value="LSU"/>
    <property type="match status" value="1"/>
</dbReference>
<dbReference type="FunCoup" id="B9RGP1">
    <property type="interactions" value="97"/>
</dbReference>
<keyword evidence="1" id="KW-0175">Coiled coil</keyword>
<accession>B9RGP1</accession>
<dbReference type="Proteomes" id="UP000008311">
    <property type="component" value="Unassembled WGS sequence"/>
</dbReference>
<dbReference type="EMBL" id="EQ973778">
    <property type="protein sequence ID" value="EEF49253.1"/>
    <property type="molecule type" value="Genomic_DNA"/>
</dbReference>
<dbReference type="InParanoid" id="B9RGP1"/>
<dbReference type="PANTHER" id="PTHR34283:SF1">
    <property type="entry name" value="PROTEIN RESPONSE TO LOW SULFUR 1"/>
    <property type="match status" value="1"/>
</dbReference>
<organism evidence="2 3">
    <name type="scientific">Ricinus communis</name>
    <name type="common">Castor bean</name>
    <dbReference type="NCBI Taxonomy" id="3988"/>
    <lineage>
        <taxon>Eukaryota</taxon>
        <taxon>Viridiplantae</taxon>
        <taxon>Streptophyta</taxon>
        <taxon>Embryophyta</taxon>
        <taxon>Tracheophyta</taxon>
        <taxon>Spermatophyta</taxon>
        <taxon>Magnoliopsida</taxon>
        <taxon>eudicotyledons</taxon>
        <taxon>Gunneridae</taxon>
        <taxon>Pentapetalae</taxon>
        <taxon>rosids</taxon>
        <taxon>fabids</taxon>
        <taxon>Malpighiales</taxon>
        <taxon>Euphorbiaceae</taxon>
        <taxon>Acalyphoideae</taxon>
        <taxon>Acalypheae</taxon>
        <taxon>Ricinus</taxon>
    </lineage>
</organism>
<gene>
    <name evidence="2" type="ORF">RCOM_1442360</name>
</gene>
<dbReference type="GO" id="GO:0098869">
    <property type="term" value="P:cellular oxidant detoxification"/>
    <property type="evidence" value="ECO:0007669"/>
    <property type="project" value="InterPro"/>
</dbReference>
<evidence type="ECO:0000313" key="3">
    <source>
        <dbReference type="Proteomes" id="UP000008311"/>
    </source>
</evidence>
<evidence type="ECO:0000313" key="2">
    <source>
        <dbReference type="EMBL" id="EEF49253.1"/>
    </source>
</evidence>
<protein>
    <submittedName>
        <fullName evidence="2">Uncharacterized protein</fullName>
    </submittedName>
</protein>
<dbReference type="AlphaFoldDB" id="B9RGP1"/>
<reference evidence="3" key="1">
    <citation type="journal article" date="2010" name="Nat. Biotechnol.">
        <title>Draft genome sequence of the oilseed species Ricinus communis.</title>
        <authorList>
            <person name="Chan A.P."/>
            <person name="Crabtree J."/>
            <person name="Zhao Q."/>
            <person name="Lorenzi H."/>
            <person name="Orvis J."/>
            <person name="Puiu D."/>
            <person name="Melake-Berhan A."/>
            <person name="Jones K.M."/>
            <person name="Redman J."/>
            <person name="Chen G."/>
            <person name="Cahoon E.B."/>
            <person name="Gedil M."/>
            <person name="Stanke M."/>
            <person name="Haas B.J."/>
            <person name="Wortman J.R."/>
            <person name="Fraser-Liggett C.M."/>
            <person name="Ravel J."/>
            <person name="Rabinowicz P.D."/>
        </authorList>
    </citation>
    <scope>NUCLEOTIDE SEQUENCE [LARGE SCALE GENOMIC DNA]</scope>
    <source>
        <strain evidence="3">cv. Hale</strain>
    </source>
</reference>
<dbReference type="PANTHER" id="PTHR34283">
    <property type="entry name" value="PROTEIN RESPONSE TO LOW SULFUR 1"/>
    <property type="match status" value="1"/>
</dbReference>
<keyword evidence="3" id="KW-1185">Reference proteome</keyword>
<evidence type="ECO:0000256" key="1">
    <source>
        <dbReference type="SAM" id="Coils"/>
    </source>
</evidence>
<dbReference type="InterPro" id="IPR039282">
    <property type="entry name" value="LSU"/>
</dbReference>
<dbReference type="STRING" id="3988.B9RGP1"/>
<proteinExistence type="predicted"/>
<name>B9RGP1_RICCO</name>
<sequence>MENDQLRRRNEELEKALRESKEREAITRHELQGVLHKLRIAEEAEEMLCSQLGELEAEAVHQARAYNARIVSLMDQLSLSQQLTTFLLRRPTGLTAPALWHQYVALDLVTAGVQSSNPVKSNRLTVSVARNRRVNLTAGKDEQSKA</sequence>
<feature type="coiled-coil region" evidence="1">
    <location>
        <begin position="3"/>
        <end position="58"/>
    </location>
</feature>